<accession>B8PWQ7</accession>
<name>B8PWQ7_9HEMI</name>
<dbReference type="SMART" id="SM00020">
    <property type="entry name" value="Tryp_SPc"/>
    <property type="match status" value="1"/>
</dbReference>
<dbReference type="Gene3D" id="2.40.10.10">
    <property type="entry name" value="Trypsin-like serine proteases"/>
    <property type="match status" value="1"/>
</dbReference>
<keyword evidence="2" id="KW-0964">Secreted</keyword>
<proteinExistence type="evidence at transcript level"/>
<dbReference type="InterPro" id="IPR033116">
    <property type="entry name" value="TRYPSIN_SER"/>
</dbReference>
<evidence type="ECO:0000256" key="1">
    <source>
        <dbReference type="ARBA" id="ARBA00004613"/>
    </source>
</evidence>
<evidence type="ECO:0000256" key="5">
    <source>
        <dbReference type="ARBA" id="ARBA00022825"/>
    </source>
</evidence>
<dbReference type="PROSITE" id="PS00135">
    <property type="entry name" value="TRYPSIN_SER"/>
    <property type="match status" value="1"/>
</dbReference>
<evidence type="ECO:0000256" key="8">
    <source>
        <dbReference type="RuleBase" id="RU363034"/>
    </source>
</evidence>
<dbReference type="AlphaFoldDB" id="B8PWQ7"/>
<dbReference type="PROSITE" id="PS00134">
    <property type="entry name" value="TRYPSIN_HIS"/>
    <property type="match status" value="1"/>
</dbReference>
<dbReference type="CDD" id="cd00190">
    <property type="entry name" value="Tryp_SPc"/>
    <property type="match status" value="1"/>
</dbReference>
<dbReference type="EMBL" id="EU282009">
    <property type="protein sequence ID" value="ABZ89688.1"/>
    <property type="molecule type" value="mRNA"/>
</dbReference>
<dbReference type="SUPFAM" id="SSF50494">
    <property type="entry name" value="Trypsin-like serine proteases"/>
    <property type="match status" value="1"/>
</dbReference>
<evidence type="ECO:0000256" key="2">
    <source>
        <dbReference type="ARBA" id="ARBA00022525"/>
    </source>
</evidence>
<evidence type="ECO:0000313" key="11">
    <source>
        <dbReference type="EMBL" id="ABZ89688.1"/>
    </source>
</evidence>
<dbReference type="MEROPS" id="S01.492"/>
<feature type="domain" description="Peptidase S1" evidence="10">
    <location>
        <begin position="60"/>
        <end position="301"/>
    </location>
</feature>
<dbReference type="InterPro" id="IPR001254">
    <property type="entry name" value="Trypsin_dom"/>
</dbReference>
<dbReference type="GO" id="GO:0006508">
    <property type="term" value="P:proteolysis"/>
    <property type="evidence" value="ECO:0007669"/>
    <property type="project" value="UniProtKB-KW"/>
</dbReference>
<dbReference type="InterPro" id="IPR051487">
    <property type="entry name" value="Ser/Thr_Proteases_Immune/Dev"/>
</dbReference>
<sequence length="315" mass="34883">MYWRGVWVLAAVVCAVLAADDSYVTWTDSAESGSEEYGQFRGPKDTNCSCGWTNKDSGRIVGGREAFVNEFPYMVGLGYMSPRGSAVSAFCGASIITPRHVLTAAHCTFQDHGEKLGVVVGEHDTSRRDETKHTKVYAISKIIEHEGWSLQTFQNDVAIVITEKEIEFNQYVGPVCLPSPNMPSLVGKHIRVTGWGNTKGNGEESERLLKVRPKVIDLKFCKEKYPHKPIRMNPNTQLCTYSYRKDSCQGDSGGPVVWLDPETNRYTQVGVVSFGAGCATRIPGVNTDVSHFLGWIQKTVRESIPSSYRTCSKRG</sequence>
<evidence type="ECO:0000256" key="6">
    <source>
        <dbReference type="ARBA" id="ARBA00023157"/>
    </source>
</evidence>
<dbReference type="InterPro" id="IPR001314">
    <property type="entry name" value="Peptidase_S1A"/>
</dbReference>
<evidence type="ECO:0000256" key="9">
    <source>
        <dbReference type="SAM" id="SignalP"/>
    </source>
</evidence>
<dbReference type="FunFam" id="2.40.10.10:FF:000015">
    <property type="entry name" value="Atrial natriuretic peptide-converting enzyme"/>
    <property type="match status" value="1"/>
</dbReference>
<feature type="chain" id="PRO_5002879156" evidence="9">
    <location>
        <begin position="19"/>
        <end position="315"/>
    </location>
</feature>
<keyword evidence="5 8" id="KW-0720">Serine protease</keyword>
<protein>
    <submittedName>
        <fullName evidence="11">Trypsin-like protease</fullName>
    </submittedName>
</protein>
<comment type="similarity">
    <text evidence="7">Belongs to the peptidase S1 family. CLIP subfamily.</text>
</comment>
<evidence type="ECO:0000256" key="4">
    <source>
        <dbReference type="ARBA" id="ARBA00022801"/>
    </source>
</evidence>
<keyword evidence="3 8" id="KW-0645">Protease</keyword>
<dbReference type="GO" id="GO:0005576">
    <property type="term" value="C:extracellular region"/>
    <property type="evidence" value="ECO:0007669"/>
    <property type="project" value="UniProtKB-SubCell"/>
</dbReference>
<keyword evidence="9" id="KW-0732">Signal</keyword>
<evidence type="ECO:0000259" key="10">
    <source>
        <dbReference type="PROSITE" id="PS50240"/>
    </source>
</evidence>
<reference evidence="11" key="1">
    <citation type="submission" date="2007-11" db="EMBL/GenBank/DDBJ databases">
        <title>cDNA cloning of Ranatra unicolor Scott trypsin-like protease.</title>
        <authorList>
            <person name="Park K."/>
        </authorList>
    </citation>
    <scope>NUCLEOTIDE SEQUENCE</scope>
</reference>
<dbReference type="InterPro" id="IPR009003">
    <property type="entry name" value="Peptidase_S1_PA"/>
</dbReference>
<dbReference type="PRINTS" id="PR00722">
    <property type="entry name" value="CHYMOTRYPSIN"/>
</dbReference>
<feature type="signal peptide" evidence="9">
    <location>
        <begin position="1"/>
        <end position="18"/>
    </location>
</feature>
<dbReference type="PROSITE" id="PS50240">
    <property type="entry name" value="TRYPSIN_DOM"/>
    <property type="match status" value="1"/>
</dbReference>
<dbReference type="Pfam" id="PF00089">
    <property type="entry name" value="Trypsin"/>
    <property type="match status" value="1"/>
</dbReference>
<keyword evidence="6" id="KW-1015">Disulfide bond</keyword>
<comment type="subcellular location">
    <subcellularLocation>
        <location evidence="1">Secreted</location>
    </subcellularLocation>
</comment>
<dbReference type="PANTHER" id="PTHR24256">
    <property type="entry name" value="TRYPTASE-RELATED"/>
    <property type="match status" value="1"/>
</dbReference>
<evidence type="ECO:0000256" key="7">
    <source>
        <dbReference type="ARBA" id="ARBA00024195"/>
    </source>
</evidence>
<keyword evidence="4 8" id="KW-0378">Hydrolase</keyword>
<evidence type="ECO:0000256" key="3">
    <source>
        <dbReference type="ARBA" id="ARBA00022670"/>
    </source>
</evidence>
<organism evidence="11">
    <name type="scientific">Ranatra unicolor</name>
    <dbReference type="NCBI Taxonomy" id="500709"/>
    <lineage>
        <taxon>Eukaryota</taxon>
        <taxon>Metazoa</taxon>
        <taxon>Ecdysozoa</taxon>
        <taxon>Arthropoda</taxon>
        <taxon>Hexapoda</taxon>
        <taxon>Insecta</taxon>
        <taxon>Pterygota</taxon>
        <taxon>Neoptera</taxon>
        <taxon>Paraneoptera</taxon>
        <taxon>Hemiptera</taxon>
        <taxon>Heteroptera</taxon>
        <taxon>Panheteroptera</taxon>
        <taxon>Nepomorpha</taxon>
        <taxon>Nepidae</taxon>
        <taxon>Ranatrinae</taxon>
        <taxon>Ranatra</taxon>
    </lineage>
</organism>
<dbReference type="InterPro" id="IPR043504">
    <property type="entry name" value="Peptidase_S1_PA_chymotrypsin"/>
</dbReference>
<dbReference type="InterPro" id="IPR018114">
    <property type="entry name" value="TRYPSIN_HIS"/>
</dbReference>
<dbReference type="GO" id="GO:0004252">
    <property type="term" value="F:serine-type endopeptidase activity"/>
    <property type="evidence" value="ECO:0007669"/>
    <property type="project" value="InterPro"/>
</dbReference>